<evidence type="ECO:0000259" key="12">
    <source>
        <dbReference type="PROSITE" id="PS51873"/>
    </source>
</evidence>
<evidence type="ECO:0000313" key="13">
    <source>
        <dbReference type="EMBL" id="KAK3059088.1"/>
    </source>
</evidence>
<dbReference type="CDD" id="cd20336">
    <property type="entry name" value="Rcat_RBR"/>
    <property type="match status" value="1"/>
</dbReference>
<feature type="region of interest" description="Disordered" evidence="10">
    <location>
        <begin position="272"/>
        <end position="305"/>
    </location>
</feature>
<evidence type="ECO:0000256" key="7">
    <source>
        <dbReference type="ARBA" id="ARBA00022786"/>
    </source>
</evidence>
<dbReference type="Proteomes" id="UP001271007">
    <property type="component" value="Unassembled WGS sequence"/>
</dbReference>
<dbReference type="EMBL" id="JAWDJX010000001">
    <property type="protein sequence ID" value="KAK3059088.1"/>
    <property type="molecule type" value="Genomic_DNA"/>
</dbReference>
<accession>A0AAJ0GK65</accession>
<feature type="domain" description="RING-type" evidence="12">
    <location>
        <begin position="9"/>
        <end position="216"/>
    </location>
</feature>
<feature type="compositionally biased region" description="Basic and acidic residues" evidence="10">
    <location>
        <begin position="411"/>
        <end position="423"/>
    </location>
</feature>
<evidence type="ECO:0000256" key="8">
    <source>
        <dbReference type="ARBA" id="ARBA00022833"/>
    </source>
</evidence>
<dbReference type="PROSITE" id="PS50158">
    <property type="entry name" value="ZF_CCHC"/>
    <property type="match status" value="1"/>
</dbReference>
<keyword evidence="8" id="KW-0862">Zinc</keyword>
<dbReference type="AlphaFoldDB" id="A0AAJ0GK65"/>
<sequence>MEIGPQAPPTFDCAICLETRNGHGHHIAHVYVCRPCIIEHILPKFHAALEHEAKYPVKWSGDVELQPKDFAQYFPDYSAFFTKWHEKVKEYSTPRQKRVHCKGCESFVRERARHSGEGVAWCKQCRSLVCGNCGDPGHSARRCDVDTSVASEEEPIERLPGHNRCPNVDCRAPMYLYDGCNHVRCGVCKLSFCWVCLKKNPGDGHWTTGNSCPRFGQPGSRRAIFDEDVEVGFREGIRWLLGAARDRMVHTARRALLRVGIPLVPRARTNQQGAGEVCGAGGEDETGGQTEEGRSGDGANETRVDQTAVEGRANEYRNDRASAGAAGDWSGQITIHHATSTRVSLTIADAVYIATVTVNGQVLEGDAALQVMADANMMFIPPQATGSGAMFHVRGTEDQNRSMRDQGLAQRRQEAAQRWDEAASRREEAAIRWEERRQREAERWNETAIRRREEADRRYDARMSDYDRRINERQNRMSRW</sequence>
<dbReference type="InterPro" id="IPR044066">
    <property type="entry name" value="TRIAD_supradom"/>
</dbReference>
<keyword evidence="14" id="KW-1185">Reference proteome</keyword>
<dbReference type="InterPro" id="IPR031127">
    <property type="entry name" value="E3_UB_ligase_RBR"/>
</dbReference>
<dbReference type="GO" id="GO:0016567">
    <property type="term" value="P:protein ubiquitination"/>
    <property type="evidence" value="ECO:0007669"/>
    <property type="project" value="InterPro"/>
</dbReference>
<gene>
    <name evidence="13" type="ORF">LTR09_000654</name>
</gene>
<feature type="region of interest" description="Disordered" evidence="10">
    <location>
        <begin position="404"/>
        <end position="423"/>
    </location>
</feature>
<keyword evidence="7" id="KW-0833">Ubl conjugation pathway</keyword>
<evidence type="ECO:0000256" key="5">
    <source>
        <dbReference type="ARBA" id="ARBA00022737"/>
    </source>
</evidence>
<feature type="domain" description="CCHC-type" evidence="11">
    <location>
        <begin position="130"/>
        <end position="143"/>
    </location>
</feature>
<name>A0AAJ0GK65_9PEZI</name>
<evidence type="ECO:0000256" key="1">
    <source>
        <dbReference type="ARBA" id="ARBA00001798"/>
    </source>
</evidence>
<dbReference type="Gene3D" id="1.20.120.1750">
    <property type="match status" value="1"/>
</dbReference>
<evidence type="ECO:0000256" key="10">
    <source>
        <dbReference type="SAM" id="MobiDB-lite"/>
    </source>
</evidence>
<evidence type="ECO:0000256" key="2">
    <source>
        <dbReference type="ARBA" id="ARBA00012251"/>
    </source>
</evidence>
<dbReference type="Pfam" id="PF01485">
    <property type="entry name" value="IBR"/>
    <property type="match status" value="1"/>
</dbReference>
<keyword evidence="6 9" id="KW-0863">Zinc-finger</keyword>
<reference evidence="13" key="1">
    <citation type="submission" date="2023-04" db="EMBL/GenBank/DDBJ databases">
        <title>Black Yeasts Isolated from many extreme environments.</title>
        <authorList>
            <person name="Coleine C."/>
            <person name="Stajich J.E."/>
            <person name="Selbmann L."/>
        </authorList>
    </citation>
    <scope>NUCLEOTIDE SEQUENCE</scope>
    <source>
        <strain evidence="13">CCFEE 5312</strain>
    </source>
</reference>
<keyword evidence="5" id="KW-0677">Repeat</keyword>
<evidence type="ECO:0000259" key="11">
    <source>
        <dbReference type="PROSITE" id="PS50158"/>
    </source>
</evidence>
<dbReference type="EC" id="2.3.2.31" evidence="2"/>
<evidence type="ECO:0000313" key="14">
    <source>
        <dbReference type="Proteomes" id="UP001271007"/>
    </source>
</evidence>
<feature type="compositionally biased region" description="Basic and acidic residues" evidence="10">
    <location>
        <begin position="291"/>
        <end position="304"/>
    </location>
</feature>
<evidence type="ECO:0000256" key="4">
    <source>
        <dbReference type="ARBA" id="ARBA00022723"/>
    </source>
</evidence>
<keyword evidence="4" id="KW-0479">Metal-binding</keyword>
<dbReference type="GO" id="GO:0061630">
    <property type="term" value="F:ubiquitin protein ligase activity"/>
    <property type="evidence" value="ECO:0007669"/>
    <property type="project" value="UniProtKB-EC"/>
</dbReference>
<dbReference type="PROSITE" id="PS51873">
    <property type="entry name" value="TRIAD"/>
    <property type="match status" value="1"/>
</dbReference>
<evidence type="ECO:0000256" key="6">
    <source>
        <dbReference type="ARBA" id="ARBA00022771"/>
    </source>
</evidence>
<evidence type="ECO:0000256" key="3">
    <source>
        <dbReference type="ARBA" id="ARBA00022679"/>
    </source>
</evidence>
<keyword evidence="3" id="KW-0808">Transferase</keyword>
<dbReference type="SUPFAM" id="SSF57850">
    <property type="entry name" value="RING/U-box"/>
    <property type="match status" value="1"/>
</dbReference>
<evidence type="ECO:0000256" key="9">
    <source>
        <dbReference type="PROSITE-ProRule" id="PRU00047"/>
    </source>
</evidence>
<dbReference type="InterPro" id="IPR001878">
    <property type="entry name" value="Znf_CCHC"/>
</dbReference>
<organism evidence="13 14">
    <name type="scientific">Extremus antarcticus</name>
    <dbReference type="NCBI Taxonomy" id="702011"/>
    <lineage>
        <taxon>Eukaryota</taxon>
        <taxon>Fungi</taxon>
        <taxon>Dikarya</taxon>
        <taxon>Ascomycota</taxon>
        <taxon>Pezizomycotina</taxon>
        <taxon>Dothideomycetes</taxon>
        <taxon>Dothideomycetidae</taxon>
        <taxon>Mycosphaerellales</taxon>
        <taxon>Extremaceae</taxon>
        <taxon>Extremus</taxon>
    </lineage>
</organism>
<dbReference type="PANTHER" id="PTHR11685">
    <property type="entry name" value="RBR FAMILY RING FINGER AND IBR DOMAIN-CONTAINING"/>
    <property type="match status" value="1"/>
</dbReference>
<dbReference type="InterPro" id="IPR002867">
    <property type="entry name" value="IBR_dom"/>
</dbReference>
<comment type="caution">
    <text evidence="13">The sequence shown here is derived from an EMBL/GenBank/DDBJ whole genome shotgun (WGS) entry which is preliminary data.</text>
</comment>
<comment type="catalytic activity">
    <reaction evidence="1">
        <text>[E2 ubiquitin-conjugating enzyme]-S-ubiquitinyl-L-cysteine + [acceptor protein]-L-lysine = [E2 ubiquitin-conjugating enzyme]-L-cysteine + [acceptor protein]-N(6)-ubiquitinyl-L-lysine.</text>
        <dbReference type="EC" id="2.3.2.31"/>
    </reaction>
</comment>
<protein>
    <recommendedName>
        <fullName evidence="2">RBR-type E3 ubiquitin transferase</fullName>
        <ecNumber evidence="2">2.3.2.31</ecNumber>
    </recommendedName>
</protein>
<proteinExistence type="predicted"/>
<dbReference type="GO" id="GO:0008270">
    <property type="term" value="F:zinc ion binding"/>
    <property type="evidence" value="ECO:0007669"/>
    <property type="project" value="UniProtKB-KW"/>
</dbReference>
<dbReference type="GO" id="GO:0003676">
    <property type="term" value="F:nucleic acid binding"/>
    <property type="evidence" value="ECO:0007669"/>
    <property type="project" value="InterPro"/>
</dbReference>